<accession>A0ABW5CZZ4</accession>
<dbReference type="EC" id="2.3.-.-" evidence="2"/>
<keyword evidence="3" id="KW-1185">Reference proteome</keyword>
<evidence type="ECO:0000313" key="3">
    <source>
        <dbReference type="Proteomes" id="UP001597374"/>
    </source>
</evidence>
<organism evidence="2 3">
    <name type="scientific">Pontibacter ruber</name>
    <dbReference type="NCBI Taxonomy" id="1343895"/>
    <lineage>
        <taxon>Bacteria</taxon>
        <taxon>Pseudomonadati</taxon>
        <taxon>Bacteroidota</taxon>
        <taxon>Cytophagia</taxon>
        <taxon>Cytophagales</taxon>
        <taxon>Hymenobacteraceae</taxon>
        <taxon>Pontibacter</taxon>
    </lineage>
</organism>
<dbReference type="Proteomes" id="UP001597374">
    <property type="component" value="Unassembled WGS sequence"/>
</dbReference>
<keyword evidence="2" id="KW-0012">Acyltransferase</keyword>
<dbReference type="Gene3D" id="3.40.630.30">
    <property type="match status" value="1"/>
</dbReference>
<dbReference type="InterPro" id="IPR016181">
    <property type="entry name" value="Acyl_CoA_acyltransferase"/>
</dbReference>
<dbReference type="PANTHER" id="PTHR43792">
    <property type="entry name" value="GNAT FAMILY, PUTATIVE (AFU_ORTHOLOGUE AFUA_3G00765)-RELATED-RELATED"/>
    <property type="match status" value="1"/>
</dbReference>
<dbReference type="EMBL" id="JBHUIM010000002">
    <property type="protein sequence ID" value="MFD2247414.1"/>
    <property type="molecule type" value="Genomic_DNA"/>
</dbReference>
<comment type="caution">
    <text evidence="2">The sequence shown here is derived from an EMBL/GenBank/DDBJ whole genome shotgun (WGS) entry which is preliminary data.</text>
</comment>
<feature type="domain" description="N-acetyltransferase" evidence="1">
    <location>
        <begin position="6"/>
        <end position="167"/>
    </location>
</feature>
<evidence type="ECO:0000313" key="2">
    <source>
        <dbReference type="EMBL" id="MFD2247414.1"/>
    </source>
</evidence>
<evidence type="ECO:0000259" key="1">
    <source>
        <dbReference type="PROSITE" id="PS51186"/>
    </source>
</evidence>
<dbReference type="PANTHER" id="PTHR43792:SF1">
    <property type="entry name" value="N-ACETYLTRANSFERASE DOMAIN-CONTAINING PROTEIN"/>
    <property type="match status" value="1"/>
</dbReference>
<sequence>MNKHNLSVRELQEADIKAITDYWLTSEGAFLESMGVDLSKLPTKEQMSQMLLSQLSTPIEQKRSYCMIWELDEQPIGHCNTNPTVFGEEAFMHLHLWQQNTRKQGLGVELIQKTIPYFFNNLRIKKLYSEPYALNAAPNKALEKAGFTLEKEYTTIPGSINFEQPVKRWVLTQERFKQLYL</sequence>
<name>A0ABW5CZZ4_9BACT</name>
<dbReference type="InterPro" id="IPR051531">
    <property type="entry name" value="N-acetyltransferase"/>
</dbReference>
<dbReference type="PROSITE" id="PS51186">
    <property type="entry name" value="GNAT"/>
    <property type="match status" value="1"/>
</dbReference>
<protein>
    <submittedName>
        <fullName evidence="2">GNAT family N-acetyltransferase</fullName>
        <ecNumber evidence="2">2.3.-.-</ecNumber>
    </submittedName>
</protein>
<gene>
    <name evidence="2" type="ORF">ACFSKP_14195</name>
</gene>
<dbReference type="InterPro" id="IPR000182">
    <property type="entry name" value="GNAT_dom"/>
</dbReference>
<keyword evidence="2" id="KW-0808">Transferase</keyword>
<dbReference type="GO" id="GO:0016746">
    <property type="term" value="F:acyltransferase activity"/>
    <property type="evidence" value="ECO:0007669"/>
    <property type="project" value="UniProtKB-KW"/>
</dbReference>
<reference evidence="3" key="1">
    <citation type="journal article" date="2019" name="Int. J. Syst. Evol. Microbiol.">
        <title>The Global Catalogue of Microorganisms (GCM) 10K type strain sequencing project: providing services to taxonomists for standard genome sequencing and annotation.</title>
        <authorList>
            <consortium name="The Broad Institute Genomics Platform"/>
            <consortium name="The Broad Institute Genome Sequencing Center for Infectious Disease"/>
            <person name="Wu L."/>
            <person name="Ma J."/>
        </authorList>
    </citation>
    <scope>NUCLEOTIDE SEQUENCE [LARGE SCALE GENOMIC DNA]</scope>
    <source>
        <strain evidence="3">CGMCC 4.1782</strain>
    </source>
</reference>
<dbReference type="RefSeq" id="WP_250430346.1">
    <property type="nucleotide sequence ID" value="NZ_JALPRR010000003.1"/>
</dbReference>
<dbReference type="SUPFAM" id="SSF55729">
    <property type="entry name" value="Acyl-CoA N-acyltransferases (Nat)"/>
    <property type="match status" value="1"/>
</dbReference>
<dbReference type="Pfam" id="PF13302">
    <property type="entry name" value="Acetyltransf_3"/>
    <property type="match status" value="1"/>
</dbReference>
<proteinExistence type="predicted"/>